<evidence type="ECO:0000313" key="7">
    <source>
        <dbReference type="Proteomes" id="UP000694480"/>
    </source>
</evidence>
<dbReference type="SUPFAM" id="SSF82171">
    <property type="entry name" value="DPP6 N-terminal domain-like"/>
    <property type="match status" value="1"/>
</dbReference>
<dbReference type="AlphaFoldDB" id="A0A930YVQ1"/>
<accession>A0A930YVQ1</accession>
<dbReference type="PROSITE" id="PS00708">
    <property type="entry name" value="PRO_ENDOPEP_SER"/>
    <property type="match status" value="1"/>
</dbReference>
<gene>
    <name evidence="6" type="ORF">IC612_05590</name>
</gene>
<dbReference type="EMBL" id="JADKYY010000005">
    <property type="protein sequence ID" value="MBF5027267.1"/>
    <property type="molecule type" value="Genomic_DNA"/>
</dbReference>
<dbReference type="PANTHER" id="PTHR11731:SF193">
    <property type="entry name" value="DIPEPTIDYL PEPTIDASE 9"/>
    <property type="match status" value="1"/>
</dbReference>
<sequence length="770" mass="87294">MKHLLTLLLTLLSLSLYAQKDLTELSEIMKGEEFFGFTPERPSWALNGKAILFEWNPDAEVEKTTYYMDLDTKNAQKATTEQILAHRGQWETWDYKTYYVLSRGSLYRYDASKDTLEKILHTKDHIGQMSKGSSSGTLYLQMAGNIFRYSAPQASLVQTTHFVAQSTEKKAPKENFLSLQQSELFEYVRDSKERTEFQKRQQERFAKEFPKAFGTGNDIFNLSPSPSGAHVVFAEGKRPQQRRELMGVFITQDGYNQSQNIKSKVSVDNLFPARLGVYSKVLDSVGFINLDKLTASNASGAASEQKTPRHLSFSRAVFNEAGTLAVVDVRTQDHKDRWILSLDLDRLTYRILDHQNDPAWIGGPGIPSQPFSLGRMGFLSDDKTLFYQSEASGYSHLYTVDTKTLEKKQLTSGPWEVRGVDLSRDKKTFYLHTNTSHPGKRDFYRLSTGGGAMVALLSGEGAHEVLLSPRENQLLVRKSLSTKPWELYLAENKKAPALLQLTHSTTASFHAQGYTPPKVVSFQARDKATVYARVYPPQGASNGRAVLFVHGAGYLQNAHHYWSSYHREFMFHQLLSRKGYTVMDVDYRGSDGYGREHRTGIYRHMGGKDLSDHLDAKKFLVENYGVDPEKVGIYGGSYGGFITLMALLTEPGSFGAGAALRSVTDWAHYNHGYTSNILNFPETDPEAYRKSSPIYFAGNLSDPLLMLHGMVDDNVEYKDIVRLSQRFIEEGKTGWELASYPVEAHGFRETSSWYDEYRRILEHFEEHLDK</sequence>
<dbReference type="InterPro" id="IPR001375">
    <property type="entry name" value="Peptidase_S9_cat"/>
</dbReference>
<feature type="domain" description="Peptidase S9 prolyl oligopeptidase catalytic" evidence="4">
    <location>
        <begin position="573"/>
        <end position="769"/>
    </location>
</feature>
<dbReference type="Pfam" id="PF00326">
    <property type="entry name" value="Peptidase_S9"/>
    <property type="match status" value="1"/>
</dbReference>
<dbReference type="GO" id="GO:0006508">
    <property type="term" value="P:proteolysis"/>
    <property type="evidence" value="ECO:0007669"/>
    <property type="project" value="UniProtKB-KW"/>
</dbReference>
<feature type="chain" id="PRO_5036701782" evidence="3">
    <location>
        <begin position="19"/>
        <end position="770"/>
    </location>
</feature>
<feature type="signal peptide" evidence="3">
    <location>
        <begin position="1"/>
        <end position="18"/>
    </location>
</feature>
<dbReference type="Pfam" id="PF00930">
    <property type="entry name" value="DPPIV_N"/>
    <property type="match status" value="1"/>
</dbReference>
<proteinExistence type="predicted"/>
<evidence type="ECO:0000259" key="4">
    <source>
        <dbReference type="Pfam" id="PF00326"/>
    </source>
</evidence>
<keyword evidence="1" id="KW-0645">Protease</keyword>
<dbReference type="Proteomes" id="UP000694480">
    <property type="component" value="Unassembled WGS sequence"/>
</dbReference>
<keyword evidence="7" id="KW-1185">Reference proteome</keyword>
<dbReference type="PANTHER" id="PTHR11731">
    <property type="entry name" value="PROTEASE FAMILY S9B,C DIPEPTIDYL-PEPTIDASE IV-RELATED"/>
    <property type="match status" value="1"/>
</dbReference>
<protein>
    <submittedName>
        <fullName evidence="6">S9 family peptidase</fullName>
    </submittedName>
</protein>
<keyword evidence="2" id="KW-0378">Hydrolase</keyword>
<evidence type="ECO:0000256" key="2">
    <source>
        <dbReference type="ARBA" id="ARBA00022801"/>
    </source>
</evidence>
<evidence type="ECO:0000256" key="1">
    <source>
        <dbReference type="ARBA" id="ARBA00022670"/>
    </source>
</evidence>
<dbReference type="InterPro" id="IPR002471">
    <property type="entry name" value="Pept_S9_AS"/>
</dbReference>
<feature type="domain" description="Dipeptidylpeptidase IV N-terminal" evidence="5">
    <location>
        <begin position="330"/>
        <end position="482"/>
    </location>
</feature>
<dbReference type="InterPro" id="IPR050278">
    <property type="entry name" value="Serine_Prot_S9B/DPPIV"/>
</dbReference>
<dbReference type="GO" id="GO:0004252">
    <property type="term" value="F:serine-type endopeptidase activity"/>
    <property type="evidence" value="ECO:0007669"/>
    <property type="project" value="InterPro"/>
</dbReference>
<dbReference type="InterPro" id="IPR002469">
    <property type="entry name" value="Peptidase_S9B_N"/>
</dbReference>
<evidence type="ECO:0000256" key="3">
    <source>
        <dbReference type="SAM" id="SignalP"/>
    </source>
</evidence>
<evidence type="ECO:0000259" key="5">
    <source>
        <dbReference type="Pfam" id="PF00930"/>
    </source>
</evidence>
<organism evidence="6 7">
    <name type="scientific">Planobacterium oryzisoli</name>
    <dbReference type="NCBI Taxonomy" id="2771435"/>
    <lineage>
        <taxon>Bacteria</taxon>
        <taxon>Pseudomonadati</taxon>
        <taxon>Bacteroidota</taxon>
        <taxon>Flavobacteriia</taxon>
        <taxon>Flavobacteriales</taxon>
        <taxon>Weeksellaceae</taxon>
        <taxon>Chryseobacterium group</taxon>
        <taxon>Chryseobacterium</taxon>
    </lineage>
</organism>
<reference evidence="6" key="1">
    <citation type="submission" date="2020-11" db="EMBL/GenBank/DDBJ databases">
        <title>Genome seq and assembly of Planobacterium sp.</title>
        <authorList>
            <person name="Chhetri G."/>
        </authorList>
    </citation>
    <scope>NUCLEOTIDE SEQUENCE</scope>
    <source>
        <strain evidence="6">GCR5</strain>
    </source>
</reference>
<dbReference type="InterPro" id="IPR029058">
    <property type="entry name" value="AB_hydrolase_fold"/>
</dbReference>
<dbReference type="Gene3D" id="2.140.10.30">
    <property type="entry name" value="Dipeptidylpeptidase IV, N-terminal domain"/>
    <property type="match status" value="1"/>
</dbReference>
<name>A0A930YVQ1_9FLAO</name>
<dbReference type="Gene3D" id="3.40.50.1820">
    <property type="entry name" value="alpha/beta hydrolase"/>
    <property type="match status" value="1"/>
</dbReference>
<comment type="caution">
    <text evidence="6">The sequence shown here is derived from an EMBL/GenBank/DDBJ whole genome shotgun (WGS) entry which is preliminary data.</text>
</comment>
<dbReference type="GO" id="GO:0008239">
    <property type="term" value="F:dipeptidyl-peptidase activity"/>
    <property type="evidence" value="ECO:0007669"/>
    <property type="project" value="TreeGrafter"/>
</dbReference>
<evidence type="ECO:0000313" key="6">
    <source>
        <dbReference type="EMBL" id="MBF5027267.1"/>
    </source>
</evidence>
<dbReference type="RefSeq" id="WP_194739197.1">
    <property type="nucleotide sequence ID" value="NZ_JADKYY010000005.1"/>
</dbReference>
<dbReference type="SUPFAM" id="SSF53474">
    <property type="entry name" value="alpha/beta-Hydrolases"/>
    <property type="match status" value="1"/>
</dbReference>
<keyword evidence="3" id="KW-0732">Signal</keyword>